<dbReference type="PANTHER" id="PTHR24092">
    <property type="entry name" value="PROBABLE PHOSPHOLIPID-TRANSPORTING ATPASE"/>
    <property type="match status" value="1"/>
</dbReference>
<evidence type="ECO:0000313" key="22">
    <source>
        <dbReference type="EMBL" id="GFO25675.1"/>
    </source>
</evidence>
<feature type="binding site" evidence="16">
    <location>
        <position position="589"/>
    </location>
    <ligand>
        <name>ATP</name>
        <dbReference type="ChEBI" id="CHEBI:30616"/>
    </ligand>
</feature>
<feature type="binding site" evidence="16">
    <location>
        <position position="565"/>
    </location>
    <ligand>
        <name>ATP</name>
        <dbReference type="ChEBI" id="CHEBI:30616"/>
    </ligand>
</feature>
<dbReference type="InterPro" id="IPR044492">
    <property type="entry name" value="P_typ_ATPase_HD_dom"/>
</dbReference>
<keyword evidence="9 17" id="KW-0460">Magnesium</keyword>
<dbReference type="Gene3D" id="1.20.1110.10">
    <property type="entry name" value="Calcium-transporting ATPase, transmembrane domain"/>
    <property type="match status" value="1"/>
</dbReference>
<protein>
    <recommendedName>
        <fullName evidence="18">Phospholipid-transporting ATPase</fullName>
        <ecNumber evidence="18">7.6.2.1</ecNumber>
    </recommendedName>
</protein>
<dbReference type="InterPro" id="IPR032630">
    <property type="entry name" value="P_typ_ATPase_c"/>
</dbReference>
<feature type="binding site" evidence="16">
    <location>
        <position position="49"/>
    </location>
    <ligand>
        <name>ATP</name>
        <dbReference type="ChEBI" id="CHEBI:30616"/>
    </ligand>
</feature>
<dbReference type="GO" id="GO:0005886">
    <property type="term" value="C:plasma membrane"/>
    <property type="evidence" value="ECO:0007669"/>
    <property type="project" value="TreeGrafter"/>
</dbReference>
<feature type="compositionally biased region" description="Low complexity" evidence="20">
    <location>
        <begin position="197"/>
        <end position="206"/>
    </location>
</feature>
<evidence type="ECO:0000256" key="7">
    <source>
        <dbReference type="ARBA" id="ARBA00022824"/>
    </source>
</evidence>
<evidence type="ECO:0000256" key="10">
    <source>
        <dbReference type="ARBA" id="ARBA00022967"/>
    </source>
</evidence>
<feature type="active site" description="4-aspartylphosphate intermediate" evidence="15">
    <location>
        <position position="47"/>
    </location>
</feature>
<dbReference type="GO" id="GO:0005789">
    <property type="term" value="C:endoplasmic reticulum membrane"/>
    <property type="evidence" value="ECO:0007669"/>
    <property type="project" value="UniProtKB-SubCell"/>
</dbReference>
<dbReference type="Pfam" id="PF16212">
    <property type="entry name" value="PhoLip_ATPase_C"/>
    <property type="match status" value="1"/>
</dbReference>
<evidence type="ECO:0000256" key="6">
    <source>
        <dbReference type="ARBA" id="ARBA00022741"/>
    </source>
</evidence>
<dbReference type="PANTHER" id="PTHR24092:SF218">
    <property type="entry name" value="PHOSPHOLIPID-TRANSPORTING ATPASE"/>
    <property type="match status" value="1"/>
</dbReference>
<dbReference type="GO" id="GO:0045332">
    <property type="term" value="P:phospholipid translocation"/>
    <property type="evidence" value="ECO:0007669"/>
    <property type="project" value="TreeGrafter"/>
</dbReference>
<comment type="caution">
    <text evidence="18">Lacks conserved residue(s) required for the propagation of feature annotation.</text>
</comment>
<comment type="similarity">
    <text evidence="3 18">Belongs to the cation transport ATPase (P-type) (TC 3.A.3) family. Type IV subfamily.</text>
</comment>
<comment type="catalytic activity">
    <reaction evidence="13 18">
        <text>ATP + H2O + phospholipidSide 1 = ADP + phosphate + phospholipidSide 2.</text>
        <dbReference type="EC" id="7.6.2.1"/>
    </reaction>
</comment>
<feature type="coiled-coil region" evidence="19">
    <location>
        <begin position="462"/>
        <end position="492"/>
    </location>
</feature>
<accession>A0AAV4BZ31</accession>
<evidence type="ECO:0000256" key="5">
    <source>
        <dbReference type="ARBA" id="ARBA00022723"/>
    </source>
</evidence>
<dbReference type="AlphaFoldDB" id="A0AAV4BZ31"/>
<evidence type="ECO:0000256" key="1">
    <source>
        <dbReference type="ARBA" id="ARBA00001946"/>
    </source>
</evidence>
<evidence type="ECO:0000256" key="12">
    <source>
        <dbReference type="ARBA" id="ARBA00023136"/>
    </source>
</evidence>
<keyword evidence="11 18" id="KW-1133">Transmembrane helix</keyword>
<feature type="binding site" evidence="16">
    <location>
        <position position="434"/>
    </location>
    <ligand>
        <name>ATP</name>
        <dbReference type="ChEBI" id="CHEBI:30616"/>
    </ligand>
</feature>
<evidence type="ECO:0000256" key="2">
    <source>
        <dbReference type="ARBA" id="ARBA00004477"/>
    </source>
</evidence>
<feature type="binding site" evidence="16">
    <location>
        <position position="290"/>
    </location>
    <ligand>
        <name>ATP</name>
        <dbReference type="ChEBI" id="CHEBI:30616"/>
    </ligand>
</feature>
<evidence type="ECO:0000259" key="21">
    <source>
        <dbReference type="Pfam" id="PF16212"/>
    </source>
</evidence>
<feature type="transmembrane region" description="Helical" evidence="18">
    <location>
        <begin position="754"/>
        <end position="775"/>
    </location>
</feature>
<dbReference type="InterPro" id="IPR001757">
    <property type="entry name" value="P_typ_ATPase"/>
</dbReference>
<evidence type="ECO:0000256" key="9">
    <source>
        <dbReference type="ARBA" id="ARBA00022842"/>
    </source>
</evidence>
<feature type="binding site" evidence="17">
    <location>
        <position position="585"/>
    </location>
    <ligand>
        <name>Mg(2+)</name>
        <dbReference type="ChEBI" id="CHEBI:18420"/>
    </ligand>
</feature>
<feature type="domain" description="P-type ATPase C-terminal" evidence="21">
    <location>
        <begin position="611"/>
        <end position="856"/>
    </location>
</feature>
<dbReference type="GO" id="GO:0016887">
    <property type="term" value="F:ATP hydrolysis activity"/>
    <property type="evidence" value="ECO:0007669"/>
    <property type="project" value="InterPro"/>
</dbReference>
<gene>
    <name evidence="22" type="ORF">PoB_005218000</name>
</gene>
<evidence type="ECO:0000313" key="23">
    <source>
        <dbReference type="Proteomes" id="UP000735302"/>
    </source>
</evidence>
<keyword evidence="12 18" id="KW-0472">Membrane</keyword>
<dbReference type="SUPFAM" id="SSF81660">
    <property type="entry name" value="Metal cation-transporting ATPase, ATP-binding domain N"/>
    <property type="match status" value="1"/>
</dbReference>
<dbReference type="Pfam" id="PF13246">
    <property type="entry name" value="Cation_ATPase"/>
    <property type="match status" value="1"/>
</dbReference>
<proteinExistence type="inferred from homology"/>
<keyword evidence="8 16" id="KW-0067">ATP-binding</keyword>
<feature type="binding site" evidence="16">
    <location>
        <position position="48"/>
    </location>
    <ligand>
        <name>ATP</name>
        <dbReference type="ChEBI" id="CHEBI:30616"/>
    </ligand>
</feature>
<feature type="region of interest" description="Disordered" evidence="20">
    <location>
        <begin position="883"/>
        <end position="1002"/>
    </location>
</feature>
<dbReference type="FunFam" id="3.40.50.1000:FF:000023">
    <property type="entry name" value="Phospholipid-transporting ATPase"/>
    <property type="match status" value="1"/>
</dbReference>
<dbReference type="SFLD" id="SFLDS00003">
    <property type="entry name" value="Haloacid_Dehalogenase"/>
    <property type="match status" value="1"/>
</dbReference>
<feature type="binding site" evidence="16">
    <location>
        <position position="354"/>
    </location>
    <ligand>
        <name>ATP</name>
        <dbReference type="ChEBI" id="CHEBI:30616"/>
    </ligand>
</feature>
<feature type="binding site" evidence="16">
    <location>
        <position position="436"/>
    </location>
    <ligand>
        <name>ATP</name>
        <dbReference type="ChEBI" id="CHEBI:30616"/>
    </ligand>
</feature>
<dbReference type="InterPro" id="IPR018303">
    <property type="entry name" value="ATPase_P-typ_P_site"/>
</dbReference>
<dbReference type="EMBL" id="BLXT01005764">
    <property type="protein sequence ID" value="GFO25675.1"/>
    <property type="molecule type" value="Genomic_DNA"/>
</dbReference>
<comment type="subcellular location">
    <subcellularLocation>
        <location evidence="2">Endoplasmic reticulum membrane</location>
        <topology evidence="2">Multi-pass membrane protein</topology>
    </subcellularLocation>
    <subcellularLocation>
        <location evidence="18">Membrane</location>
        <topology evidence="18">Multi-pass membrane protein</topology>
    </subcellularLocation>
</comment>
<dbReference type="GO" id="GO:0140327">
    <property type="term" value="F:flippase activity"/>
    <property type="evidence" value="ECO:0007669"/>
    <property type="project" value="UniProtKB-ARBA"/>
</dbReference>
<feature type="binding site" evidence="16">
    <location>
        <position position="314"/>
    </location>
    <ligand>
        <name>ATP</name>
        <dbReference type="ChEBI" id="CHEBI:30616"/>
    </ligand>
</feature>
<sequence>MEMVKLAQVYFIMQDVEMYDPETDRPMECRALNITEDLGQIQYIFSDKTGTLTENRMEFKSCTVGGVNYLHVPCDDDLDSRSDSYSHQSYAASSRTSSIVENLSLEPALQRELSNMCLRSLDSVELTIPPHVRRVQEFFLLMAVCNTVVVSYIHEDLMDDSGYIADDPPPNKPGPIKPLPVKDTLEKPSMNKMNMQSSTPSSLKSRSLLSLSVSESGDASESGSVAGSSFLSVGSQRMHYEAESPDELALVKAANTYGCKLTRRSPGKVTVAFPAENDEVELEVLNILHFDATRKRMSVIVRHPMTRNIILYVKGADSSIFSVLHPKYETDEDCKRELKNTQDHLDGYARKGLRTLCMAKRVLSESEYQAWAMSHKAAESDMNEREELVMHSCVALEKDLELLGATGIEDKLQEGVPSTIANLRQAGIKVWVLTGDKQETAIQIANSCQLFSPDQTIVTINASSLEETREALDNALAQLREDQKQLDLLADSSRSHLGSQVSLFSVLSQFSMGGVGNDAGQLNHALVIDGKTLAFATTPELERRFLKICLHCRSVVCCRATPIQKASVVKLVRDNLKKMTLSIGDGANDVSMIQTADIGVGISGQEGMQAVMASDFAIAKFRFLERLLLVHGHWNHDRLCKFSAIMFYKSLITVFILFWFQIFSGFSGSLMIDSLYLTMQHVLFTSLPPLANGVFDKDLSVETLISDPTLYKPGQRGEMYTHWTYMIVLLDSLYQSLALYFIPHIAYQSHGVGLWEFGTTCDVCMIITILLTICIETNSWVWIQWVCVVVSFVLFWAFLLVSNAIFFTFDHPSNPYWVFMNTVSTASHSSIVILTVFVSLLPRLVVRSLQISVYPNEIGMAKRKEKQREQDMLLSDQVDTATATTLPTHGNGSGGGRVLNSHNPSPLTSTPGTSQSSMNGEGQSELRVLNTHLYTKNTGPSRRKESRFENRAFSTSVPGQGWRGAMSPDSQVSEGGGDEGGTPSTYVRQRSHLSNSDNSVVT</sequence>
<dbReference type="SUPFAM" id="SSF56784">
    <property type="entry name" value="HAD-like"/>
    <property type="match status" value="1"/>
</dbReference>
<feature type="binding site" evidence="17">
    <location>
        <position position="47"/>
    </location>
    <ligand>
        <name>Mg(2+)</name>
        <dbReference type="ChEBI" id="CHEBI:18420"/>
    </ligand>
</feature>
<evidence type="ECO:0000256" key="18">
    <source>
        <dbReference type="RuleBase" id="RU362033"/>
    </source>
</evidence>
<dbReference type="InterPro" id="IPR023298">
    <property type="entry name" value="ATPase_P-typ_TM_dom_sf"/>
</dbReference>
<dbReference type="PROSITE" id="PS00154">
    <property type="entry name" value="ATPASE_E1_E2"/>
    <property type="match status" value="1"/>
</dbReference>
<feature type="binding site" evidence="16">
    <location>
        <position position="435"/>
    </location>
    <ligand>
        <name>ATP</name>
        <dbReference type="ChEBI" id="CHEBI:30616"/>
    </ligand>
</feature>
<dbReference type="NCBIfam" id="TIGR01494">
    <property type="entry name" value="ATPase_P-type"/>
    <property type="match status" value="2"/>
</dbReference>
<evidence type="ECO:0000256" key="16">
    <source>
        <dbReference type="PIRSR" id="PIRSR606539-2"/>
    </source>
</evidence>
<evidence type="ECO:0000256" key="19">
    <source>
        <dbReference type="SAM" id="Coils"/>
    </source>
</evidence>
<feature type="binding site" evidence="16">
    <location>
        <position position="588"/>
    </location>
    <ligand>
        <name>ATP</name>
        <dbReference type="ChEBI" id="CHEBI:30616"/>
    </ligand>
</feature>
<evidence type="ECO:0000256" key="3">
    <source>
        <dbReference type="ARBA" id="ARBA00008109"/>
    </source>
</evidence>
<dbReference type="InterPro" id="IPR036412">
    <property type="entry name" value="HAD-like_sf"/>
</dbReference>
<feature type="region of interest" description="Disordered" evidence="20">
    <location>
        <begin position="163"/>
        <end position="206"/>
    </location>
</feature>
<dbReference type="SUPFAM" id="SSF81665">
    <property type="entry name" value="Calcium ATPase, transmembrane domain M"/>
    <property type="match status" value="1"/>
</dbReference>
<dbReference type="PRINTS" id="PR00119">
    <property type="entry name" value="CATATPASE"/>
</dbReference>
<dbReference type="InterPro" id="IPR006539">
    <property type="entry name" value="P-type_ATPase_IV"/>
</dbReference>
<feature type="compositionally biased region" description="Polar residues" evidence="20">
    <location>
        <begin position="982"/>
        <end position="1002"/>
    </location>
</feature>
<dbReference type="SFLD" id="SFLDF00027">
    <property type="entry name" value="p-type_atpase"/>
    <property type="match status" value="1"/>
</dbReference>
<feature type="transmembrane region" description="Helical" evidence="18">
    <location>
        <begin position="826"/>
        <end position="846"/>
    </location>
</feature>
<dbReference type="NCBIfam" id="TIGR01652">
    <property type="entry name" value="ATPase-Plipid"/>
    <property type="match status" value="1"/>
</dbReference>
<feature type="binding site" evidence="16">
    <location>
        <position position="247"/>
    </location>
    <ligand>
        <name>ATP</name>
        <dbReference type="ChEBI" id="CHEBI:30616"/>
    </ligand>
</feature>
<comment type="caution">
    <text evidence="22">The sequence shown here is derived from an EMBL/GenBank/DDBJ whole genome shotgun (WGS) entry which is preliminary data.</text>
</comment>
<dbReference type="InterPro" id="IPR023299">
    <property type="entry name" value="ATPase_P-typ_cyto_dom_N"/>
</dbReference>
<keyword evidence="6 16" id="KW-0547">Nucleotide-binding</keyword>
<dbReference type="FunFam" id="3.40.50.1000:FF:000001">
    <property type="entry name" value="Phospholipid-transporting ATPase IC"/>
    <property type="match status" value="1"/>
</dbReference>
<feature type="transmembrane region" description="Helical" evidence="18">
    <location>
        <begin position="723"/>
        <end position="742"/>
    </location>
</feature>
<organism evidence="22 23">
    <name type="scientific">Plakobranchus ocellatus</name>
    <dbReference type="NCBI Taxonomy" id="259542"/>
    <lineage>
        <taxon>Eukaryota</taxon>
        <taxon>Metazoa</taxon>
        <taxon>Spiralia</taxon>
        <taxon>Lophotrochozoa</taxon>
        <taxon>Mollusca</taxon>
        <taxon>Gastropoda</taxon>
        <taxon>Heterobranchia</taxon>
        <taxon>Euthyneura</taxon>
        <taxon>Panpulmonata</taxon>
        <taxon>Sacoglossa</taxon>
        <taxon>Placobranchoidea</taxon>
        <taxon>Plakobranchidae</taxon>
        <taxon>Plakobranchus</taxon>
    </lineage>
</organism>
<dbReference type="Gene3D" id="3.40.1110.10">
    <property type="entry name" value="Calcium-transporting ATPase, cytoplasmic domain N"/>
    <property type="match status" value="2"/>
</dbReference>
<dbReference type="FunFam" id="3.40.1110.10:FF:000009">
    <property type="entry name" value="Phospholipid-transporting ATPase"/>
    <property type="match status" value="1"/>
</dbReference>
<dbReference type="Proteomes" id="UP000735302">
    <property type="component" value="Unassembled WGS sequence"/>
</dbReference>
<feature type="binding site" evidence="16">
    <location>
        <position position="47"/>
    </location>
    <ligand>
        <name>ATP</name>
        <dbReference type="ChEBI" id="CHEBI:30616"/>
    </ligand>
</feature>
<evidence type="ECO:0000256" key="14">
    <source>
        <dbReference type="ARBA" id="ARBA00050913"/>
    </source>
</evidence>
<keyword evidence="5 17" id="KW-0479">Metal-binding</keyword>
<keyword evidence="23" id="KW-1185">Reference proteome</keyword>
<comment type="catalytic activity">
    <reaction evidence="14">
        <text>a beta-D-glucosyl-(1&lt;-&gt;1')-N-acylsphing-4-enine(out) + ATP + H2O = a beta-D-glucosyl-(1&lt;-&gt;1')-N-acylsphing-4-enine(in) + ADP + phosphate + H(+)</text>
        <dbReference type="Rhea" id="RHEA:66036"/>
        <dbReference type="ChEBI" id="CHEBI:15377"/>
        <dbReference type="ChEBI" id="CHEBI:15378"/>
        <dbReference type="ChEBI" id="CHEBI:22801"/>
        <dbReference type="ChEBI" id="CHEBI:30616"/>
        <dbReference type="ChEBI" id="CHEBI:43474"/>
        <dbReference type="ChEBI" id="CHEBI:456216"/>
    </reaction>
    <physiologicalReaction direction="left-to-right" evidence="14">
        <dbReference type="Rhea" id="RHEA:66037"/>
    </physiologicalReaction>
</comment>
<feature type="transmembrane region" description="Helical" evidence="18">
    <location>
        <begin position="646"/>
        <end position="672"/>
    </location>
</feature>
<dbReference type="GO" id="GO:0000287">
    <property type="term" value="F:magnesium ion binding"/>
    <property type="evidence" value="ECO:0007669"/>
    <property type="project" value="UniProtKB-UniRule"/>
</dbReference>
<feature type="binding site" evidence="17">
    <location>
        <position position="49"/>
    </location>
    <ligand>
        <name>Mg(2+)</name>
        <dbReference type="ChEBI" id="CHEBI:18420"/>
    </ligand>
</feature>
<evidence type="ECO:0000256" key="15">
    <source>
        <dbReference type="PIRSR" id="PIRSR606539-1"/>
    </source>
</evidence>
<dbReference type="InterPro" id="IPR023214">
    <property type="entry name" value="HAD_sf"/>
</dbReference>
<keyword evidence="10 18" id="KW-1278">Translocase</keyword>
<feature type="transmembrane region" description="Helical" evidence="18">
    <location>
        <begin position="782"/>
        <end position="806"/>
    </location>
</feature>
<comment type="cofactor">
    <cofactor evidence="1 17">
        <name>Mg(2+)</name>
        <dbReference type="ChEBI" id="CHEBI:18420"/>
    </cofactor>
</comment>
<feature type="binding site" evidence="16">
    <location>
        <position position="559"/>
    </location>
    <ligand>
        <name>ATP</name>
        <dbReference type="ChEBI" id="CHEBI:30616"/>
    </ligand>
</feature>
<feature type="compositionally biased region" description="Polar residues" evidence="20">
    <location>
        <begin position="900"/>
        <end position="922"/>
    </location>
</feature>
<name>A0AAV4BZ31_9GAST</name>
<keyword evidence="7" id="KW-0256">Endoplasmic reticulum</keyword>
<evidence type="ECO:0000256" key="20">
    <source>
        <dbReference type="SAM" id="MobiDB-lite"/>
    </source>
</evidence>
<feature type="compositionally biased region" description="Pro residues" evidence="20">
    <location>
        <begin position="167"/>
        <end position="178"/>
    </location>
</feature>
<dbReference type="EC" id="7.6.2.1" evidence="18"/>
<evidence type="ECO:0000256" key="13">
    <source>
        <dbReference type="ARBA" id="ARBA00034036"/>
    </source>
</evidence>
<dbReference type="GO" id="GO:0005524">
    <property type="term" value="F:ATP binding"/>
    <property type="evidence" value="ECO:0007669"/>
    <property type="project" value="UniProtKB-UniRule"/>
</dbReference>
<evidence type="ECO:0000256" key="17">
    <source>
        <dbReference type="PIRSR" id="PIRSR606539-3"/>
    </source>
</evidence>
<evidence type="ECO:0000256" key="8">
    <source>
        <dbReference type="ARBA" id="ARBA00022840"/>
    </source>
</evidence>
<evidence type="ECO:0000256" key="4">
    <source>
        <dbReference type="ARBA" id="ARBA00022692"/>
    </source>
</evidence>
<dbReference type="Gene3D" id="3.40.50.1000">
    <property type="entry name" value="HAD superfamily/HAD-like"/>
    <property type="match status" value="2"/>
</dbReference>
<keyword evidence="19" id="KW-0175">Coiled coil</keyword>
<evidence type="ECO:0000256" key="11">
    <source>
        <dbReference type="ARBA" id="ARBA00022989"/>
    </source>
</evidence>
<reference evidence="22 23" key="1">
    <citation type="journal article" date="2021" name="Elife">
        <title>Chloroplast acquisition without the gene transfer in kleptoplastic sea slugs, Plakobranchus ocellatus.</title>
        <authorList>
            <person name="Maeda T."/>
            <person name="Takahashi S."/>
            <person name="Yoshida T."/>
            <person name="Shimamura S."/>
            <person name="Takaki Y."/>
            <person name="Nagai Y."/>
            <person name="Toyoda A."/>
            <person name="Suzuki Y."/>
            <person name="Arimoto A."/>
            <person name="Ishii H."/>
            <person name="Satoh N."/>
            <person name="Nishiyama T."/>
            <person name="Hasebe M."/>
            <person name="Maruyama T."/>
            <person name="Minagawa J."/>
            <person name="Obokata J."/>
            <person name="Shigenobu S."/>
        </authorList>
    </citation>
    <scope>NUCLEOTIDE SEQUENCE [LARGE SCALE GENOMIC DNA]</scope>
</reference>
<keyword evidence="4 18" id="KW-0812">Transmembrane</keyword>
<feature type="binding site" evidence="17">
    <location>
        <position position="589"/>
    </location>
    <ligand>
        <name>Mg(2+)</name>
        <dbReference type="ChEBI" id="CHEBI:18420"/>
    </ligand>
</feature>
<dbReference type="SFLD" id="SFLDG00002">
    <property type="entry name" value="C1.7:_P-type_atpase_like"/>
    <property type="match status" value="1"/>
</dbReference>